<evidence type="ECO:0000313" key="2">
    <source>
        <dbReference type="Proteomes" id="UP000011173"/>
    </source>
</evidence>
<name>L7W8S8_NONDD</name>
<reference evidence="1 2" key="1">
    <citation type="journal article" date="2013" name="Genome Biol. Evol.">
        <title>Genomic makeup of the marine flavobacterium Nonlabens (Donghaeana) dokdonensis DSW-6 and identification of a novel class of rhodopsins.</title>
        <authorList>
            <person name="Kwon S.K."/>
            <person name="Kim B.K."/>
            <person name="Song J.Y."/>
            <person name="Kwak M.J."/>
            <person name="Lee C.H."/>
            <person name="Yoon J.H."/>
            <person name="Oh T.K."/>
            <person name="Kim J.F."/>
        </authorList>
    </citation>
    <scope>NUCLEOTIDE SEQUENCE [LARGE SCALE GENOMIC DNA]</scope>
    <source>
        <strain evidence="2">DSM 17205 / KCTC 12402 / DSW-6</strain>
    </source>
</reference>
<dbReference type="PATRIC" id="fig|592029.3.peg.1417"/>
<dbReference type="KEGG" id="ndo:DDD_1432"/>
<evidence type="ECO:0000313" key="1">
    <source>
        <dbReference type="EMBL" id="AGC76559.1"/>
    </source>
</evidence>
<dbReference type="HOGENOM" id="CLU_3346564_0_0_10"/>
<accession>L7W8S8</accession>
<sequence>MKQVSNKNATSLDDYRANLNALGKDNPADILQLFNNW</sequence>
<dbReference type="AlphaFoldDB" id="L7W8S8"/>
<dbReference type="Proteomes" id="UP000011173">
    <property type="component" value="Chromosome"/>
</dbReference>
<proteinExistence type="predicted"/>
<gene>
    <name evidence="1" type="ordered locus">DDD_1432</name>
</gene>
<protein>
    <submittedName>
        <fullName evidence="1">Uncharacterized protein</fullName>
    </submittedName>
</protein>
<organism evidence="1 2">
    <name type="scientific">Nonlabens dokdonensis (strain DSM 17205 / KCTC 12402 / DSW-6)</name>
    <name type="common">Donghaeana dokdonensis</name>
    <dbReference type="NCBI Taxonomy" id="592029"/>
    <lineage>
        <taxon>Bacteria</taxon>
        <taxon>Pseudomonadati</taxon>
        <taxon>Bacteroidota</taxon>
        <taxon>Flavobacteriia</taxon>
        <taxon>Flavobacteriales</taxon>
        <taxon>Flavobacteriaceae</taxon>
        <taxon>Nonlabens</taxon>
    </lineage>
</organism>
<dbReference type="EMBL" id="CP001397">
    <property type="protein sequence ID" value="AGC76559.1"/>
    <property type="molecule type" value="Genomic_DNA"/>
</dbReference>